<dbReference type="EMBL" id="CP028271">
    <property type="protein sequence ID" value="QHM71911.1"/>
    <property type="molecule type" value="Genomic_DNA"/>
</dbReference>
<gene>
    <name evidence="3" type="ORF">C7M51_02204</name>
</gene>
<keyword evidence="4" id="KW-1185">Reference proteome</keyword>
<evidence type="ECO:0000313" key="4">
    <source>
        <dbReference type="Proteomes" id="UP000464053"/>
    </source>
</evidence>
<organism evidence="3 4">
    <name type="scientific">Mixta intestinalis</name>
    <dbReference type="NCBI Taxonomy" id="1615494"/>
    <lineage>
        <taxon>Bacteria</taxon>
        <taxon>Pseudomonadati</taxon>
        <taxon>Pseudomonadota</taxon>
        <taxon>Gammaproteobacteria</taxon>
        <taxon>Enterobacterales</taxon>
        <taxon>Erwiniaceae</taxon>
        <taxon>Mixta</taxon>
    </lineage>
</organism>
<keyword evidence="1" id="KW-1133">Transmembrane helix</keyword>
<feature type="domain" description="DUF6708" evidence="2">
    <location>
        <begin position="115"/>
        <end position="303"/>
    </location>
</feature>
<dbReference type="OrthoDB" id="6050524at2"/>
<dbReference type="RefSeq" id="WP_160621837.1">
    <property type="nucleotide sequence ID" value="NZ_CP028271.1"/>
</dbReference>
<evidence type="ECO:0000313" key="3">
    <source>
        <dbReference type="EMBL" id="QHM71911.1"/>
    </source>
</evidence>
<feature type="transmembrane region" description="Helical" evidence="1">
    <location>
        <begin position="249"/>
        <end position="275"/>
    </location>
</feature>
<proteinExistence type="predicted"/>
<feature type="transmembrane region" description="Helical" evidence="1">
    <location>
        <begin position="61"/>
        <end position="83"/>
    </location>
</feature>
<name>A0A6P1Q0G8_9GAMM</name>
<reference evidence="3 4" key="1">
    <citation type="submission" date="2018-03" db="EMBL/GenBank/DDBJ databases">
        <title>Pantoea intestinalis SRCM103226 isolated form the mealworm.</title>
        <authorList>
            <person name="Jeong D.-Y."/>
            <person name="Kim J.W."/>
        </authorList>
    </citation>
    <scope>NUCLEOTIDE SEQUENCE [LARGE SCALE GENOMIC DNA]</scope>
    <source>
        <strain evidence="3 4">SRCM103226</strain>
    </source>
</reference>
<accession>A0A6P1Q0G8</accession>
<sequence length="361" mass="42477">MDYEGLMIKYKYRASPVLTEDEMNNQLHQNEKIDLGDRNIMDDTAVIHFSSGYMEIVDKWYSVKGFLTVSALGSLVLCIAGDFYMPYNMFVHYFLQHDYDTSFYVIGLIALTITLLLTFIFWRMLRVECFRWTHYPVRFDRKNRRVHVFSTDGDIYSAPWDEIFFTTGCYTKTRFKRKYYDIRGHVLAEDRKTVLRTFTFPVSAARREELYANWEFVRRYMEEGPEAVAHVLKLMPPVEGRREGILFGYWYLMLSAAYGAPLFLVPFLMVLYLTVWPFRLFAMYSCKIPRWSAEVEVQCVIAPDDPWDISAVHNPRPLWRWMVGLDMAHSMVDKKQAMIAAAKAADSTQKIEKKIKKGINK</sequence>
<keyword evidence="1" id="KW-0472">Membrane</keyword>
<dbReference type="Pfam" id="PF20455">
    <property type="entry name" value="DUF6708"/>
    <property type="match status" value="1"/>
</dbReference>
<dbReference type="Proteomes" id="UP000464053">
    <property type="component" value="Chromosome"/>
</dbReference>
<dbReference type="InterPro" id="IPR046554">
    <property type="entry name" value="DUF6708"/>
</dbReference>
<keyword evidence="1" id="KW-0812">Transmembrane</keyword>
<evidence type="ECO:0000256" key="1">
    <source>
        <dbReference type="SAM" id="Phobius"/>
    </source>
</evidence>
<protein>
    <recommendedName>
        <fullName evidence="2">DUF6708 domain-containing protein</fullName>
    </recommendedName>
</protein>
<dbReference type="AlphaFoldDB" id="A0A6P1Q0G8"/>
<feature type="transmembrane region" description="Helical" evidence="1">
    <location>
        <begin position="103"/>
        <end position="122"/>
    </location>
</feature>
<evidence type="ECO:0000259" key="2">
    <source>
        <dbReference type="Pfam" id="PF20455"/>
    </source>
</evidence>
<dbReference type="KEGG" id="mint:C7M51_02204"/>